<dbReference type="Proteomes" id="UP000789706">
    <property type="component" value="Unassembled WGS sequence"/>
</dbReference>
<proteinExistence type="predicted"/>
<evidence type="ECO:0000313" key="1">
    <source>
        <dbReference type="EMBL" id="CAG8439137.1"/>
    </source>
</evidence>
<keyword evidence="2" id="KW-1185">Reference proteome</keyword>
<accession>A0A9N8V951</accession>
<sequence length="49" mass="5359">MRLPSNLHPDSAGIVLVKEYRIQTSLLIMYLTSGNIMTTDAVATALPEI</sequence>
<gene>
    <name evidence="1" type="ORF">DEBURN_LOCUS1293</name>
</gene>
<reference evidence="1" key="1">
    <citation type="submission" date="2021-06" db="EMBL/GenBank/DDBJ databases">
        <authorList>
            <person name="Kallberg Y."/>
            <person name="Tangrot J."/>
            <person name="Rosling A."/>
        </authorList>
    </citation>
    <scope>NUCLEOTIDE SEQUENCE</scope>
    <source>
        <strain evidence="1">AZ414A</strain>
    </source>
</reference>
<protein>
    <submittedName>
        <fullName evidence="1">4381_t:CDS:1</fullName>
    </submittedName>
</protein>
<dbReference type="EMBL" id="CAJVPK010000055">
    <property type="protein sequence ID" value="CAG8439137.1"/>
    <property type="molecule type" value="Genomic_DNA"/>
</dbReference>
<organism evidence="1 2">
    <name type="scientific">Diversispora eburnea</name>
    <dbReference type="NCBI Taxonomy" id="1213867"/>
    <lineage>
        <taxon>Eukaryota</taxon>
        <taxon>Fungi</taxon>
        <taxon>Fungi incertae sedis</taxon>
        <taxon>Mucoromycota</taxon>
        <taxon>Glomeromycotina</taxon>
        <taxon>Glomeromycetes</taxon>
        <taxon>Diversisporales</taxon>
        <taxon>Diversisporaceae</taxon>
        <taxon>Diversispora</taxon>
    </lineage>
</organism>
<dbReference type="AlphaFoldDB" id="A0A9N8V951"/>
<evidence type="ECO:0000313" key="2">
    <source>
        <dbReference type="Proteomes" id="UP000789706"/>
    </source>
</evidence>
<name>A0A9N8V951_9GLOM</name>
<comment type="caution">
    <text evidence="1">The sequence shown here is derived from an EMBL/GenBank/DDBJ whole genome shotgun (WGS) entry which is preliminary data.</text>
</comment>